<proteinExistence type="predicted"/>
<dbReference type="CDD" id="cd00146">
    <property type="entry name" value="PKD"/>
    <property type="match status" value="1"/>
</dbReference>
<feature type="domain" description="PKD" evidence="1">
    <location>
        <begin position="167"/>
        <end position="208"/>
    </location>
</feature>
<name>A0A3D9V116_THECX</name>
<evidence type="ECO:0000313" key="3">
    <source>
        <dbReference type="Proteomes" id="UP000256485"/>
    </source>
</evidence>
<evidence type="ECO:0000259" key="1">
    <source>
        <dbReference type="PROSITE" id="PS50093"/>
    </source>
</evidence>
<organism evidence="2 3">
    <name type="scientific">Thermasporomyces composti</name>
    <dbReference type="NCBI Taxonomy" id="696763"/>
    <lineage>
        <taxon>Bacteria</taxon>
        <taxon>Bacillati</taxon>
        <taxon>Actinomycetota</taxon>
        <taxon>Actinomycetes</taxon>
        <taxon>Propionibacteriales</taxon>
        <taxon>Nocardioidaceae</taxon>
        <taxon>Thermasporomyces</taxon>
    </lineage>
</organism>
<dbReference type="PROSITE" id="PS50093">
    <property type="entry name" value="PKD"/>
    <property type="match status" value="1"/>
</dbReference>
<dbReference type="InterPro" id="IPR000601">
    <property type="entry name" value="PKD_dom"/>
</dbReference>
<dbReference type="AlphaFoldDB" id="A0A3D9V116"/>
<sequence length="249" mass="27169">MPPLPEPPQGGQDRFFGQAALFTKDGSVVDSGAGSSCPGCEWRIAPACELGGEVTCSEVARCGRTEEGDLRTLYDVFLRRPGTGWTLRGAFCIADEDDVVTTADVGDEVRRRWQVWVPKQRVSVQPADGRTLVHLPAYFHSGQPARMPPTTVPVFGFEVTVAAQGEWEWTFEPGVTRTFHVPGSRYDDANPVVSHVYETPGTRTVSLTTRWWGRFTVGSFGPYDIDDPATQGPALLEVTAVEAAPVLSR</sequence>
<comment type="caution">
    <text evidence="2">The sequence shown here is derived from an EMBL/GenBank/DDBJ whole genome shotgun (WGS) entry which is preliminary data.</text>
</comment>
<protein>
    <recommendedName>
        <fullName evidence="1">PKD domain-containing protein</fullName>
    </recommendedName>
</protein>
<gene>
    <name evidence="2" type="ORF">DFJ64_0838</name>
</gene>
<dbReference type="RefSeq" id="WP_115849246.1">
    <property type="nucleotide sequence ID" value="NZ_QTUC01000001.1"/>
</dbReference>
<evidence type="ECO:0000313" key="2">
    <source>
        <dbReference type="EMBL" id="REF35458.1"/>
    </source>
</evidence>
<dbReference type="Proteomes" id="UP000256485">
    <property type="component" value="Unassembled WGS sequence"/>
</dbReference>
<dbReference type="OrthoDB" id="5192284at2"/>
<reference evidence="2 3" key="1">
    <citation type="submission" date="2018-08" db="EMBL/GenBank/DDBJ databases">
        <title>Sequencing the genomes of 1000 actinobacteria strains.</title>
        <authorList>
            <person name="Klenk H.-P."/>
        </authorList>
    </citation>
    <scope>NUCLEOTIDE SEQUENCE [LARGE SCALE GENOMIC DNA]</scope>
    <source>
        <strain evidence="2 3">DSM 22891</strain>
    </source>
</reference>
<dbReference type="EMBL" id="QTUC01000001">
    <property type="protein sequence ID" value="REF35458.1"/>
    <property type="molecule type" value="Genomic_DNA"/>
</dbReference>
<accession>A0A3D9V116</accession>
<keyword evidence="3" id="KW-1185">Reference proteome</keyword>